<accession>W6JSZ2</accession>
<protein>
    <recommendedName>
        <fullName evidence="4">SGNH domain-containing protein</fullName>
    </recommendedName>
</protein>
<gene>
    <name evidence="2" type="ORF">BN11_1590002</name>
</gene>
<comment type="caution">
    <text evidence="2">The sequence shown here is derived from an EMBL/GenBank/DDBJ whole genome shotgun (WGS) entry which is preliminary data.</text>
</comment>
<name>W6JSZ2_9MICO</name>
<organism evidence="2 3">
    <name type="scientific">Nostocoides australiense Ben110</name>
    <dbReference type="NCBI Taxonomy" id="1193182"/>
    <lineage>
        <taxon>Bacteria</taxon>
        <taxon>Bacillati</taxon>
        <taxon>Actinomycetota</taxon>
        <taxon>Actinomycetes</taxon>
        <taxon>Micrococcales</taxon>
        <taxon>Intrasporangiaceae</taxon>
        <taxon>Nostocoides</taxon>
    </lineage>
</organism>
<sequence>MAGHPTSYMSDYSRPAGPGSGTRALAAAVEMVDTSRLVNLNDVICPGGTCWPVIGNVLVYRSGSHITATFVNTLIDTLATRLDIALTDLGVRH</sequence>
<evidence type="ECO:0000313" key="2">
    <source>
        <dbReference type="EMBL" id="CCH72343.1"/>
    </source>
</evidence>
<dbReference type="STRING" id="1193182.BN11_1590002"/>
<reference evidence="2 3" key="1">
    <citation type="journal article" date="2013" name="ISME J.">
        <title>A metabolic model for members of the genus Tetrasphaera involved in enhanced biological phosphorus removal.</title>
        <authorList>
            <person name="Kristiansen R."/>
            <person name="Nguyen H.T.T."/>
            <person name="Saunders A.M."/>
            <person name="Nielsen J.L."/>
            <person name="Wimmer R."/>
            <person name="Le V.Q."/>
            <person name="McIlroy S.J."/>
            <person name="Petrovski S."/>
            <person name="Seviour R.J."/>
            <person name="Calteau A."/>
            <person name="Nielsen K.L."/>
            <person name="Nielsen P.H."/>
        </authorList>
    </citation>
    <scope>NUCLEOTIDE SEQUENCE [LARGE SCALE GENOMIC DNA]</scope>
    <source>
        <strain evidence="2 3">Ben110</strain>
    </source>
</reference>
<keyword evidence="3" id="KW-1185">Reference proteome</keyword>
<evidence type="ECO:0000256" key="1">
    <source>
        <dbReference type="SAM" id="MobiDB-lite"/>
    </source>
</evidence>
<proteinExistence type="predicted"/>
<evidence type="ECO:0008006" key="4">
    <source>
        <dbReference type="Google" id="ProtNLM"/>
    </source>
</evidence>
<feature type="region of interest" description="Disordered" evidence="1">
    <location>
        <begin position="1"/>
        <end position="21"/>
    </location>
</feature>
<dbReference type="AlphaFoldDB" id="W6JSZ2"/>
<dbReference type="EMBL" id="CAJA01000067">
    <property type="protein sequence ID" value="CCH72343.1"/>
    <property type="molecule type" value="Genomic_DNA"/>
</dbReference>
<evidence type="ECO:0000313" key="3">
    <source>
        <dbReference type="Proteomes" id="UP000035763"/>
    </source>
</evidence>
<dbReference type="Proteomes" id="UP000035763">
    <property type="component" value="Unassembled WGS sequence"/>
</dbReference>